<dbReference type="AlphaFoldDB" id="A0A2C9LLP8"/>
<name>A0A2C9LLP8_BIOGL</name>
<dbReference type="KEGG" id="bgt:106055308"/>
<dbReference type="VEuPathDB" id="VectorBase:BGLB032583"/>
<accession>A0A2C9LLP8</accession>
<dbReference type="EnsemblMetazoa" id="BGLB032583-RA">
    <property type="protein sequence ID" value="BGLB032583-PA"/>
    <property type="gene ID" value="BGLB032583"/>
</dbReference>
<dbReference type="Proteomes" id="UP000076420">
    <property type="component" value="Unassembled WGS sequence"/>
</dbReference>
<gene>
    <name evidence="1" type="primary">106055308</name>
</gene>
<proteinExistence type="predicted"/>
<protein>
    <submittedName>
        <fullName evidence="1">Uncharacterized protein</fullName>
    </submittedName>
</protein>
<evidence type="ECO:0000313" key="1">
    <source>
        <dbReference type="EnsemblMetazoa" id="BGLB032583-PA"/>
    </source>
</evidence>
<sequence length="155" mass="17714">MNDNANEDIYSLNSDVTRKLTKRLNLNKLNFTVRHSTDHYCTIDRLSNCKAPEDDSQVVTTVSKLKNIIRESESEYHTHNNITPKVQRSVSKPLPERPLSFCELIAPSSKDLIKETDKIFSEDVDNVTFGMEDSNIYESIVELKESLAISTISQY</sequence>
<evidence type="ECO:0000313" key="2">
    <source>
        <dbReference type="Proteomes" id="UP000076420"/>
    </source>
</evidence>
<organism evidence="1 2">
    <name type="scientific">Biomphalaria glabrata</name>
    <name type="common">Bloodfluke planorb</name>
    <name type="synonym">Freshwater snail</name>
    <dbReference type="NCBI Taxonomy" id="6526"/>
    <lineage>
        <taxon>Eukaryota</taxon>
        <taxon>Metazoa</taxon>
        <taxon>Spiralia</taxon>
        <taxon>Lophotrochozoa</taxon>
        <taxon>Mollusca</taxon>
        <taxon>Gastropoda</taxon>
        <taxon>Heterobranchia</taxon>
        <taxon>Euthyneura</taxon>
        <taxon>Panpulmonata</taxon>
        <taxon>Hygrophila</taxon>
        <taxon>Lymnaeoidea</taxon>
        <taxon>Planorbidae</taxon>
        <taxon>Biomphalaria</taxon>
    </lineage>
</organism>
<reference evidence="1" key="1">
    <citation type="submission" date="2020-05" db="UniProtKB">
        <authorList>
            <consortium name="EnsemblMetazoa"/>
        </authorList>
    </citation>
    <scope>IDENTIFICATION</scope>
    <source>
        <strain evidence="1">BB02</strain>
    </source>
</reference>